<evidence type="ECO:0000313" key="2">
    <source>
        <dbReference type="Proteomes" id="UP001595829"/>
    </source>
</evidence>
<evidence type="ECO:0008006" key="3">
    <source>
        <dbReference type="Google" id="ProtNLM"/>
    </source>
</evidence>
<dbReference type="Proteomes" id="UP001595829">
    <property type="component" value="Unassembled WGS sequence"/>
</dbReference>
<gene>
    <name evidence="1" type="ORF">ACFPM3_31185</name>
</gene>
<organism evidence="1 2">
    <name type="scientific">Streptomyces coeruleoprunus</name>
    <dbReference type="NCBI Taxonomy" id="285563"/>
    <lineage>
        <taxon>Bacteria</taxon>
        <taxon>Bacillati</taxon>
        <taxon>Actinomycetota</taxon>
        <taxon>Actinomycetes</taxon>
        <taxon>Kitasatosporales</taxon>
        <taxon>Streptomycetaceae</taxon>
        <taxon>Streptomyces</taxon>
    </lineage>
</organism>
<name>A0ABV9XMK1_9ACTN</name>
<evidence type="ECO:0000313" key="1">
    <source>
        <dbReference type="EMBL" id="MFC5026606.1"/>
    </source>
</evidence>
<sequence>MHRAAGTELAPPVRETGAGRPECLACVTGPDIADWRRVGTALGEAVLPPKERPDAVDAWVALAAAKHGNAVIFTSDPEDMAAYLAVLGAADVHIVTV</sequence>
<dbReference type="EMBL" id="JBHSJD010000026">
    <property type="protein sequence ID" value="MFC5026606.1"/>
    <property type="molecule type" value="Genomic_DNA"/>
</dbReference>
<reference evidence="2" key="1">
    <citation type="journal article" date="2019" name="Int. J. Syst. Evol. Microbiol.">
        <title>The Global Catalogue of Microorganisms (GCM) 10K type strain sequencing project: providing services to taxonomists for standard genome sequencing and annotation.</title>
        <authorList>
            <consortium name="The Broad Institute Genomics Platform"/>
            <consortium name="The Broad Institute Genome Sequencing Center for Infectious Disease"/>
            <person name="Wu L."/>
            <person name="Ma J."/>
        </authorList>
    </citation>
    <scope>NUCLEOTIDE SEQUENCE [LARGE SCALE GENOMIC DNA]</scope>
    <source>
        <strain evidence="2">CGMCC 4.1648</strain>
    </source>
</reference>
<dbReference type="RefSeq" id="WP_345692302.1">
    <property type="nucleotide sequence ID" value="NZ_BAABIT010000001.1"/>
</dbReference>
<accession>A0ABV9XMK1</accession>
<proteinExistence type="predicted"/>
<protein>
    <recommendedName>
        <fullName evidence="3">PIN domain-containing protein</fullName>
    </recommendedName>
</protein>
<keyword evidence="2" id="KW-1185">Reference proteome</keyword>
<comment type="caution">
    <text evidence="1">The sequence shown here is derived from an EMBL/GenBank/DDBJ whole genome shotgun (WGS) entry which is preliminary data.</text>
</comment>